<comment type="caution">
    <text evidence="1">The sequence shown here is derived from an EMBL/GenBank/DDBJ whole genome shotgun (WGS) entry which is preliminary data.</text>
</comment>
<dbReference type="InterPro" id="IPR011990">
    <property type="entry name" value="TPR-like_helical_dom_sf"/>
</dbReference>
<evidence type="ECO:0000313" key="2">
    <source>
        <dbReference type="Proteomes" id="UP001597112"/>
    </source>
</evidence>
<name>A0ABW3JX17_9BACT</name>
<evidence type="ECO:0000313" key="1">
    <source>
        <dbReference type="EMBL" id="MFD0998500.1"/>
    </source>
</evidence>
<reference evidence="2" key="1">
    <citation type="journal article" date="2019" name="Int. J. Syst. Evol. Microbiol.">
        <title>The Global Catalogue of Microorganisms (GCM) 10K type strain sequencing project: providing services to taxonomists for standard genome sequencing and annotation.</title>
        <authorList>
            <consortium name="The Broad Institute Genomics Platform"/>
            <consortium name="The Broad Institute Genome Sequencing Center for Infectious Disease"/>
            <person name="Wu L."/>
            <person name="Ma J."/>
        </authorList>
    </citation>
    <scope>NUCLEOTIDE SEQUENCE [LARGE SCALE GENOMIC DNA]</scope>
    <source>
        <strain evidence="2">CCUG 58938</strain>
    </source>
</reference>
<sequence length="218" mass="23954">MKTLNIIPFLIAVVIVSVSNLVFANDSKYMEAMQKNIHSVYTAQSIADLQTAVNTFERIGAAEKTKWEPFYYASFGYIMMSTKEKEAAKKDAYLDLATTSLNKAKEILPNDSEIIAMEGFINMIRVSVDPASRGPQYAALTMQTLNKAIAIDGNNPRALALLAQMQLGIAQFSGLSTAEACATTDRSLEKFATFKSDNPLAPQWGQQMAEGMKSKCQK</sequence>
<proteinExistence type="predicted"/>
<protein>
    <recommendedName>
        <fullName evidence="3">Tetratricopeptide repeat protein</fullName>
    </recommendedName>
</protein>
<dbReference type="RefSeq" id="WP_377575303.1">
    <property type="nucleotide sequence ID" value="NZ_JBHTKA010000001.1"/>
</dbReference>
<accession>A0ABW3JX17</accession>
<dbReference type="EMBL" id="JBHTKA010000001">
    <property type="protein sequence ID" value="MFD0998500.1"/>
    <property type="molecule type" value="Genomic_DNA"/>
</dbReference>
<keyword evidence="2" id="KW-1185">Reference proteome</keyword>
<dbReference type="Proteomes" id="UP001597112">
    <property type="component" value="Unassembled WGS sequence"/>
</dbReference>
<organism evidence="1 2">
    <name type="scientific">Ohtaekwangia kribbensis</name>
    <dbReference type="NCBI Taxonomy" id="688913"/>
    <lineage>
        <taxon>Bacteria</taxon>
        <taxon>Pseudomonadati</taxon>
        <taxon>Bacteroidota</taxon>
        <taxon>Cytophagia</taxon>
        <taxon>Cytophagales</taxon>
        <taxon>Fulvivirgaceae</taxon>
        <taxon>Ohtaekwangia</taxon>
    </lineage>
</organism>
<evidence type="ECO:0008006" key="3">
    <source>
        <dbReference type="Google" id="ProtNLM"/>
    </source>
</evidence>
<dbReference type="Gene3D" id="1.25.40.10">
    <property type="entry name" value="Tetratricopeptide repeat domain"/>
    <property type="match status" value="1"/>
</dbReference>
<gene>
    <name evidence="1" type="ORF">ACFQ21_04250</name>
</gene>